<dbReference type="SUPFAM" id="SSF49482">
    <property type="entry name" value="Aromatic compound dioxygenase"/>
    <property type="match status" value="1"/>
</dbReference>
<name>A0AA37GNK7_9PEZI</name>
<evidence type="ECO:0008006" key="5">
    <source>
        <dbReference type="Google" id="ProtNLM"/>
    </source>
</evidence>
<dbReference type="InterPro" id="IPR015889">
    <property type="entry name" value="Intradiol_dOase_core"/>
</dbReference>
<keyword evidence="2" id="KW-0812">Transmembrane</keyword>
<protein>
    <recommendedName>
        <fullName evidence="5">Intradiol ring-cleavage dioxygenases domain-containing protein</fullName>
    </recommendedName>
</protein>
<dbReference type="PANTHER" id="PTHR34315">
    <property type="match status" value="1"/>
</dbReference>
<reference evidence="3 4" key="1">
    <citation type="submission" date="2021-07" db="EMBL/GenBank/DDBJ databases">
        <title>Genome data of Colletotrichum spaethianum.</title>
        <authorList>
            <person name="Utami Y.D."/>
            <person name="Hiruma K."/>
        </authorList>
    </citation>
    <scope>NUCLEOTIDE SEQUENCE [LARGE SCALE GENOMIC DNA]</scope>
    <source>
        <strain evidence="3 4">MAFF 242679</strain>
    </source>
</reference>
<dbReference type="GO" id="GO:0005506">
    <property type="term" value="F:iron ion binding"/>
    <property type="evidence" value="ECO:0007669"/>
    <property type="project" value="InterPro"/>
</dbReference>
<gene>
    <name evidence="3" type="ORF">ColLi_07182</name>
</gene>
<sequence length="330" mass="36008">MAAEVIETPRAHNHSSRNKRNHESLKCATTSAVRFMFLGIASLISFSIASLLTPVSALGTAKLASEIAARQDCSINNAMNLAHCNHKLKQRGILDQAIVRRVGKYGYSSSLTHRDVDTILNTDHEITDGSVNWYSSDAEIFATRDDGCVLSMETTEGPFYTNSTGVYSGVVSSANGAGGADPSNAFNTFHRGLQKTNAEGAVWFGSNLPGHYSGRTPHIHIMTHAVGTTALANDTIQNNIATHAGQLFFDQKLVDSVRTHERYAGNGQAFIENKQDPYFHREADFTDPVLSYVLLDHEGRDIEKGVMAWKLVGVNMTNVREIVVANRPEG</sequence>
<dbReference type="Gene3D" id="2.60.130.10">
    <property type="entry name" value="Aromatic compound dioxygenase"/>
    <property type="match status" value="1"/>
</dbReference>
<evidence type="ECO:0000256" key="2">
    <source>
        <dbReference type="SAM" id="Phobius"/>
    </source>
</evidence>
<dbReference type="AlphaFoldDB" id="A0AA37GNK7"/>
<dbReference type="Proteomes" id="UP001055172">
    <property type="component" value="Unassembled WGS sequence"/>
</dbReference>
<evidence type="ECO:0000256" key="1">
    <source>
        <dbReference type="SAM" id="MobiDB-lite"/>
    </source>
</evidence>
<feature type="compositionally biased region" description="Basic residues" evidence="1">
    <location>
        <begin position="11"/>
        <end position="20"/>
    </location>
</feature>
<keyword evidence="2" id="KW-1133">Transmembrane helix</keyword>
<keyword evidence="4" id="KW-1185">Reference proteome</keyword>
<dbReference type="EMBL" id="BPPX01000014">
    <property type="protein sequence ID" value="GJC84344.1"/>
    <property type="molecule type" value="Genomic_DNA"/>
</dbReference>
<dbReference type="PANTHER" id="PTHR34315:SF1">
    <property type="entry name" value="INTRADIOL RING-CLEAVAGE DIOXYGENASES DOMAIN-CONTAINING PROTEIN-RELATED"/>
    <property type="match status" value="1"/>
</dbReference>
<evidence type="ECO:0000313" key="3">
    <source>
        <dbReference type="EMBL" id="GJC84344.1"/>
    </source>
</evidence>
<feature type="region of interest" description="Disordered" evidence="1">
    <location>
        <begin position="1"/>
        <end position="23"/>
    </location>
</feature>
<keyword evidence="2" id="KW-0472">Membrane</keyword>
<comment type="caution">
    <text evidence="3">The sequence shown here is derived from an EMBL/GenBank/DDBJ whole genome shotgun (WGS) entry which is preliminary data.</text>
</comment>
<proteinExistence type="predicted"/>
<accession>A0AA37GNK7</accession>
<feature type="transmembrane region" description="Helical" evidence="2">
    <location>
        <begin position="32"/>
        <end position="52"/>
    </location>
</feature>
<organism evidence="3 4">
    <name type="scientific">Colletotrichum liriopes</name>
    <dbReference type="NCBI Taxonomy" id="708192"/>
    <lineage>
        <taxon>Eukaryota</taxon>
        <taxon>Fungi</taxon>
        <taxon>Dikarya</taxon>
        <taxon>Ascomycota</taxon>
        <taxon>Pezizomycotina</taxon>
        <taxon>Sordariomycetes</taxon>
        <taxon>Hypocreomycetidae</taxon>
        <taxon>Glomerellales</taxon>
        <taxon>Glomerellaceae</taxon>
        <taxon>Colletotrichum</taxon>
        <taxon>Colletotrichum spaethianum species complex</taxon>
    </lineage>
</organism>
<dbReference type="GO" id="GO:0016702">
    <property type="term" value="F:oxidoreductase activity, acting on single donors with incorporation of molecular oxygen, incorporation of two atoms of oxygen"/>
    <property type="evidence" value="ECO:0007669"/>
    <property type="project" value="InterPro"/>
</dbReference>
<evidence type="ECO:0000313" key="4">
    <source>
        <dbReference type="Proteomes" id="UP001055172"/>
    </source>
</evidence>